<dbReference type="STRING" id="1797197.A2Y75_01715"/>
<dbReference type="PANTHER" id="PTHR42883">
    <property type="entry name" value="GLUCOSE-1-PHOSPHATE THYMIDYLTRANSFERASE"/>
    <property type="match status" value="1"/>
</dbReference>
<evidence type="ECO:0000313" key="2">
    <source>
        <dbReference type="EMBL" id="OFW59236.1"/>
    </source>
</evidence>
<sequence>MELKGLILSGGAGTRLRPITHTSAKQLVPVANKPILFYGIESLKNAGVQEIGIIVGDTEEEIREAVGDGSAWGVNVSYIHQEAPLGLAHAVLTAADFLGDSAFVMYLGDNLIKEGIAGFVEEFRQKECDAMILLAHVSEPERFGVARLEGNRVVELVEKPKQPQSDLALVGAYMFKPCIMEAARAIKPSWRSELEITDAIQHLIDNGFKVEAHIIAGWWKDTGHLEDLLEANRIVLEDIMPSCQGSVDEASKLDGRVIIEEGAEIIRSAIRGPAIIGKDSKIIDSYIGPFTSIYYGVTVVGSELEHSIVMENSSIENIAGRIEDSLIGKNVEISKSSVRPKSFHFVLGDNSTVGLF</sequence>
<gene>
    <name evidence="2" type="ORF">A2Y75_01715</name>
</gene>
<dbReference type="InterPro" id="IPR005835">
    <property type="entry name" value="NTP_transferase_dom"/>
</dbReference>
<evidence type="ECO:0000259" key="1">
    <source>
        <dbReference type="Pfam" id="PF00483"/>
    </source>
</evidence>
<dbReference type="Proteomes" id="UP000177876">
    <property type="component" value="Unassembled WGS sequence"/>
</dbReference>
<name>A0A1F2WR17_9ACTN</name>
<dbReference type="EMBL" id="MELK01000017">
    <property type="protein sequence ID" value="OFW59236.1"/>
    <property type="molecule type" value="Genomic_DNA"/>
</dbReference>
<dbReference type="GO" id="GO:0016740">
    <property type="term" value="F:transferase activity"/>
    <property type="evidence" value="ECO:0007669"/>
    <property type="project" value="UniProtKB-KW"/>
</dbReference>
<proteinExistence type="predicted"/>
<dbReference type="AlphaFoldDB" id="A0A1F2WR17"/>
<dbReference type="Gene3D" id="2.160.10.10">
    <property type="entry name" value="Hexapeptide repeat proteins"/>
    <property type="match status" value="1"/>
</dbReference>
<reference evidence="2 3" key="1">
    <citation type="journal article" date="2016" name="Nat. Commun.">
        <title>Thousands of microbial genomes shed light on interconnected biogeochemical processes in an aquifer system.</title>
        <authorList>
            <person name="Anantharaman K."/>
            <person name="Brown C.T."/>
            <person name="Hug L.A."/>
            <person name="Sharon I."/>
            <person name="Castelle C.J."/>
            <person name="Probst A.J."/>
            <person name="Thomas B.C."/>
            <person name="Singh A."/>
            <person name="Wilkins M.J."/>
            <person name="Karaoz U."/>
            <person name="Brodie E.L."/>
            <person name="Williams K.H."/>
            <person name="Hubbard S.S."/>
            <person name="Banfield J.F."/>
        </authorList>
    </citation>
    <scope>NUCLEOTIDE SEQUENCE [LARGE SCALE GENOMIC DNA]</scope>
</reference>
<dbReference type="Gene3D" id="3.90.550.10">
    <property type="entry name" value="Spore Coat Polysaccharide Biosynthesis Protein SpsA, Chain A"/>
    <property type="match status" value="1"/>
</dbReference>
<dbReference type="InterPro" id="IPR029044">
    <property type="entry name" value="Nucleotide-diphossugar_trans"/>
</dbReference>
<evidence type="ECO:0000313" key="3">
    <source>
        <dbReference type="Proteomes" id="UP000177876"/>
    </source>
</evidence>
<protein>
    <submittedName>
        <fullName evidence="2">Glucose-1-phosphate thymidylyltransferase</fullName>
    </submittedName>
</protein>
<keyword evidence="2" id="KW-0808">Transferase</keyword>
<comment type="caution">
    <text evidence="2">The sequence shown here is derived from an EMBL/GenBank/DDBJ whole genome shotgun (WGS) entry which is preliminary data.</text>
</comment>
<dbReference type="NCBIfam" id="TIGR01208">
    <property type="entry name" value="rmlA_long"/>
    <property type="match status" value="1"/>
</dbReference>
<accession>A0A1F2WR17</accession>
<organism evidence="2 3">
    <name type="scientific">Candidatus Solincola sediminis</name>
    <dbReference type="NCBI Taxonomy" id="1797199"/>
    <lineage>
        <taxon>Bacteria</taxon>
        <taxon>Bacillati</taxon>
        <taxon>Actinomycetota</taxon>
        <taxon>Candidatus Geothermincolia</taxon>
        <taxon>Candidatus Geothermincolales</taxon>
        <taxon>Candidatus Geothermincolaceae</taxon>
        <taxon>Candidatus Solincola</taxon>
    </lineage>
</organism>
<dbReference type="Pfam" id="PF00483">
    <property type="entry name" value="NTP_transferase"/>
    <property type="match status" value="1"/>
</dbReference>
<feature type="domain" description="Nucleotidyl transferase" evidence="1">
    <location>
        <begin position="4"/>
        <end position="236"/>
    </location>
</feature>
<dbReference type="PANTHER" id="PTHR42883:SF2">
    <property type="entry name" value="THYMIDYLYLTRANSFERASE"/>
    <property type="match status" value="1"/>
</dbReference>
<dbReference type="InterPro" id="IPR005908">
    <property type="entry name" value="G1P_thy_trans_l"/>
</dbReference>
<dbReference type="CDD" id="cd04189">
    <property type="entry name" value="G1P_TT_long"/>
    <property type="match status" value="1"/>
</dbReference>
<dbReference type="SUPFAM" id="SSF53448">
    <property type="entry name" value="Nucleotide-diphospho-sugar transferases"/>
    <property type="match status" value="1"/>
</dbReference>